<evidence type="ECO:0000313" key="2">
    <source>
        <dbReference type="Proteomes" id="UP001524642"/>
    </source>
</evidence>
<keyword evidence="2" id="KW-1185">Reference proteome</keyword>
<dbReference type="RefSeq" id="WP_257716810.1">
    <property type="nucleotide sequence ID" value="NZ_JANJOU010000010.1"/>
</dbReference>
<dbReference type="Proteomes" id="UP001524642">
    <property type="component" value="Unassembled WGS sequence"/>
</dbReference>
<sequence length="316" mass="33801">MVRTMSIEPLWNQLATGGVAAQTRIDARHPHDIYADIVPPGAIGLLVLLQDKPPPVETMRAIAVEVRTRVDGRWTLRLTLNEPRLRPVFAALCDDIVACTREGIAPGHLGGVVVQRIQHWRALLDREAGGLGESVLQGLIGELLVLRDLLLPTLGPLQSVASWRGPAGAPQDFILPDGARVEVKTIRAHANEVSIANLAQLDGLGDPLTLIAVRVENSQPGAAGAVTAPGLIAGTRLLLAGHPQAERLFDIALGQLRWHEHPSHHELALRPMAVDPYPVGPAFPKLIRSTVPSGIVEASYRVLLPGRKGSGLVDAP</sequence>
<dbReference type="EMBL" id="JANJOU010000010">
    <property type="protein sequence ID" value="MCR0983141.1"/>
    <property type="molecule type" value="Genomic_DNA"/>
</dbReference>
<name>A0ABT1X4W7_9PROT</name>
<protein>
    <submittedName>
        <fullName evidence="1">PD-(D/E)XK motif protein</fullName>
    </submittedName>
</protein>
<gene>
    <name evidence="1" type="ORF">NRP21_13885</name>
</gene>
<proteinExistence type="predicted"/>
<comment type="caution">
    <text evidence="1">The sequence shown here is derived from an EMBL/GenBank/DDBJ whole genome shotgun (WGS) entry which is preliminary data.</text>
</comment>
<dbReference type="InterPro" id="IPR025534">
    <property type="entry name" value="DUF4420"/>
</dbReference>
<dbReference type="Pfam" id="PF14390">
    <property type="entry name" value="DUF4420"/>
    <property type="match status" value="1"/>
</dbReference>
<accession>A0ABT1X4W7</accession>
<evidence type="ECO:0000313" key="1">
    <source>
        <dbReference type="EMBL" id="MCR0983141.1"/>
    </source>
</evidence>
<organism evidence="1 2">
    <name type="scientific">Roseomonas populi</name>
    <dbReference type="NCBI Taxonomy" id="3121582"/>
    <lineage>
        <taxon>Bacteria</taxon>
        <taxon>Pseudomonadati</taxon>
        <taxon>Pseudomonadota</taxon>
        <taxon>Alphaproteobacteria</taxon>
        <taxon>Acetobacterales</taxon>
        <taxon>Roseomonadaceae</taxon>
        <taxon>Roseomonas</taxon>
    </lineage>
</organism>
<reference evidence="1 2" key="1">
    <citation type="submission" date="2022-06" db="EMBL/GenBank/DDBJ databases">
        <title>Roseomonas CN29.</title>
        <authorList>
            <person name="Cheng Y."/>
            <person name="He X."/>
        </authorList>
    </citation>
    <scope>NUCLEOTIDE SEQUENCE [LARGE SCALE GENOMIC DNA]</scope>
    <source>
        <strain evidence="1 2">CN29</strain>
    </source>
</reference>